<dbReference type="InterPro" id="IPR036879">
    <property type="entry name" value="TF_MADSbox_sf"/>
</dbReference>
<accession>A0AAD5ZUX7</accession>
<evidence type="ECO:0000256" key="4">
    <source>
        <dbReference type="ARBA" id="ARBA00023163"/>
    </source>
</evidence>
<comment type="subcellular location">
    <subcellularLocation>
        <location evidence="1">Nucleus</location>
    </subcellularLocation>
</comment>
<dbReference type="Gene3D" id="3.40.1810.10">
    <property type="entry name" value="Transcription factor, MADS-box"/>
    <property type="match status" value="1"/>
</dbReference>
<dbReference type="InterPro" id="IPR050142">
    <property type="entry name" value="MADS-box/MEF2_TF"/>
</dbReference>
<evidence type="ECO:0000313" key="8">
    <source>
        <dbReference type="EMBL" id="KAJ3704414.1"/>
    </source>
</evidence>
<dbReference type="GO" id="GO:0003677">
    <property type="term" value="F:DNA binding"/>
    <property type="evidence" value="ECO:0007669"/>
    <property type="project" value="UniProtKB-KW"/>
</dbReference>
<dbReference type="GO" id="GO:0046983">
    <property type="term" value="F:protein dimerization activity"/>
    <property type="evidence" value="ECO:0007669"/>
    <property type="project" value="InterPro"/>
</dbReference>
<evidence type="ECO:0000256" key="1">
    <source>
        <dbReference type="ARBA" id="ARBA00004123"/>
    </source>
</evidence>
<dbReference type="SMART" id="SM00432">
    <property type="entry name" value="MADS"/>
    <property type="match status" value="1"/>
</dbReference>
<dbReference type="InterPro" id="IPR002100">
    <property type="entry name" value="TF_MADSbox"/>
</dbReference>
<dbReference type="Pfam" id="PF00319">
    <property type="entry name" value="SRF-TF"/>
    <property type="match status" value="1"/>
</dbReference>
<dbReference type="Proteomes" id="UP001210211">
    <property type="component" value="Unassembled WGS sequence"/>
</dbReference>
<keyword evidence="4" id="KW-0804">Transcription</keyword>
<feature type="coiled-coil region" evidence="6">
    <location>
        <begin position="113"/>
        <end position="140"/>
    </location>
</feature>
<organism evidence="8 9">
    <name type="scientific">Rhynchospora tenuis</name>
    <dbReference type="NCBI Taxonomy" id="198213"/>
    <lineage>
        <taxon>Eukaryota</taxon>
        <taxon>Viridiplantae</taxon>
        <taxon>Streptophyta</taxon>
        <taxon>Embryophyta</taxon>
        <taxon>Tracheophyta</taxon>
        <taxon>Spermatophyta</taxon>
        <taxon>Magnoliopsida</taxon>
        <taxon>Liliopsida</taxon>
        <taxon>Poales</taxon>
        <taxon>Cyperaceae</taxon>
        <taxon>Cyperoideae</taxon>
        <taxon>Rhynchosporeae</taxon>
        <taxon>Rhynchospora</taxon>
    </lineage>
</organism>
<evidence type="ECO:0000313" key="9">
    <source>
        <dbReference type="Proteomes" id="UP001210211"/>
    </source>
</evidence>
<keyword evidence="2" id="KW-0805">Transcription regulation</keyword>
<evidence type="ECO:0000256" key="5">
    <source>
        <dbReference type="ARBA" id="ARBA00023242"/>
    </source>
</evidence>
<protein>
    <recommendedName>
        <fullName evidence="7">MADS-box domain-containing protein</fullName>
    </recommendedName>
</protein>
<dbReference type="SUPFAM" id="SSF55455">
    <property type="entry name" value="SRF-like"/>
    <property type="match status" value="1"/>
</dbReference>
<sequence>MDPLSKSDGCAPTTLLSWILVRSSPVPHTPTSCGSRTRPAVRCASANAAAASSRRAFELAVLCDAEVALIVFSPAGKLYEYSSSSSIDDTYDRYKRFMLAEGDTNKGKYIANLQMDARELDESESTLKEALRQIKFRKNALQGRTAGVNIEQVTP</sequence>
<reference evidence="8 9" key="1">
    <citation type="journal article" date="2022" name="Cell">
        <title>Repeat-based holocentromeres influence genome architecture and karyotype evolution.</title>
        <authorList>
            <person name="Hofstatter P.G."/>
            <person name="Thangavel G."/>
            <person name="Lux T."/>
            <person name="Neumann P."/>
            <person name="Vondrak T."/>
            <person name="Novak P."/>
            <person name="Zhang M."/>
            <person name="Costa L."/>
            <person name="Castellani M."/>
            <person name="Scott A."/>
            <person name="Toegelov H."/>
            <person name="Fuchs J."/>
            <person name="Mata-Sucre Y."/>
            <person name="Dias Y."/>
            <person name="Vanzela A.L.L."/>
            <person name="Huettel B."/>
            <person name="Almeida C.C.S."/>
            <person name="Simkova H."/>
            <person name="Souza G."/>
            <person name="Pedrosa-Harand A."/>
            <person name="Macas J."/>
            <person name="Mayer K.F.X."/>
            <person name="Houben A."/>
            <person name="Marques A."/>
        </authorList>
    </citation>
    <scope>NUCLEOTIDE SEQUENCE [LARGE SCALE GENOMIC DNA]</scope>
    <source>
        <strain evidence="8">RhyTen1mFocal</strain>
    </source>
</reference>
<keyword evidence="5" id="KW-0539">Nucleus</keyword>
<name>A0AAD5ZUX7_9POAL</name>
<dbReference type="GO" id="GO:0005634">
    <property type="term" value="C:nucleus"/>
    <property type="evidence" value="ECO:0007669"/>
    <property type="project" value="UniProtKB-SubCell"/>
</dbReference>
<evidence type="ECO:0000259" key="7">
    <source>
        <dbReference type="PROSITE" id="PS50066"/>
    </source>
</evidence>
<gene>
    <name evidence="8" type="ORF">LUZ61_008119</name>
</gene>
<comment type="caution">
    <text evidence="8">The sequence shown here is derived from an EMBL/GenBank/DDBJ whole genome shotgun (WGS) entry which is preliminary data.</text>
</comment>
<feature type="domain" description="MADS-box" evidence="7">
    <location>
        <begin position="54"/>
        <end position="85"/>
    </location>
</feature>
<keyword evidence="9" id="KW-1185">Reference proteome</keyword>
<dbReference type="AlphaFoldDB" id="A0AAD5ZUX7"/>
<dbReference type="PRINTS" id="PR00404">
    <property type="entry name" value="MADSDOMAIN"/>
</dbReference>
<dbReference type="EMBL" id="JAMRDG010000001">
    <property type="protein sequence ID" value="KAJ3704414.1"/>
    <property type="molecule type" value="Genomic_DNA"/>
</dbReference>
<proteinExistence type="predicted"/>
<keyword evidence="3" id="KW-0238">DNA-binding</keyword>
<evidence type="ECO:0000256" key="2">
    <source>
        <dbReference type="ARBA" id="ARBA00023015"/>
    </source>
</evidence>
<keyword evidence="6" id="KW-0175">Coiled coil</keyword>
<dbReference type="PROSITE" id="PS50066">
    <property type="entry name" value="MADS_BOX_2"/>
    <property type="match status" value="1"/>
</dbReference>
<dbReference type="PANTHER" id="PTHR48019">
    <property type="entry name" value="SERUM RESPONSE FACTOR HOMOLOG"/>
    <property type="match status" value="1"/>
</dbReference>
<evidence type="ECO:0000256" key="3">
    <source>
        <dbReference type="ARBA" id="ARBA00023125"/>
    </source>
</evidence>
<evidence type="ECO:0000256" key="6">
    <source>
        <dbReference type="SAM" id="Coils"/>
    </source>
</evidence>